<comment type="caution">
    <text evidence="6">The sequence shown here is derived from an EMBL/GenBank/DDBJ whole genome shotgun (WGS) entry which is preliminary data.</text>
</comment>
<evidence type="ECO:0000256" key="2">
    <source>
        <dbReference type="ARBA" id="ARBA00022964"/>
    </source>
</evidence>
<proteinExistence type="inferred from homology"/>
<keyword evidence="4" id="KW-0732">Signal</keyword>
<evidence type="ECO:0000256" key="4">
    <source>
        <dbReference type="SAM" id="SignalP"/>
    </source>
</evidence>
<comment type="similarity">
    <text evidence="1">Belongs to the intradiol ring-cleavage dioxygenase family.</text>
</comment>
<organism evidence="6 7">
    <name type="scientific">Fulvivirga kasyanovii</name>
    <dbReference type="NCBI Taxonomy" id="396812"/>
    <lineage>
        <taxon>Bacteria</taxon>
        <taxon>Pseudomonadati</taxon>
        <taxon>Bacteroidota</taxon>
        <taxon>Cytophagia</taxon>
        <taxon>Cytophagales</taxon>
        <taxon>Fulvivirgaceae</taxon>
        <taxon>Fulvivirga</taxon>
    </lineage>
</organism>
<keyword evidence="7" id="KW-1185">Reference proteome</keyword>
<feature type="chain" id="PRO_5046953748" evidence="4">
    <location>
        <begin position="16"/>
        <end position="213"/>
    </location>
</feature>
<dbReference type="EMBL" id="SMLW01000623">
    <property type="protein sequence ID" value="MTI27343.1"/>
    <property type="molecule type" value="Genomic_DNA"/>
</dbReference>
<sequence length="213" mass="23533">MRTLLFILLTIHCLAACNAQQKETTESITKSSGPVGGPCEGCEALHEYGDKILTSSDTLPGFDNQGQKIKVTGIVYHKDGKTPARDVILYIYHTNQEGIYPTRGDEEGWAKRHGYIRGWIKTGADGKYTFYTLKPGSYPSGSNPAHIHPTIKEPDLNAYYIDTWHFKGDPLLQESHLSASPRGGSGLLTLEQEGELWVARKDIVLGLNIPGYK</sequence>
<dbReference type="PANTHER" id="PTHR33711:SF7">
    <property type="entry name" value="INTRADIOL RING-CLEAVAGE DIOXYGENASES DOMAIN-CONTAINING PROTEIN-RELATED"/>
    <property type="match status" value="1"/>
</dbReference>
<evidence type="ECO:0000256" key="3">
    <source>
        <dbReference type="ARBA" id="ARBA00023002"/>
    </source>
</evidence>
<evidence type="ECO:0000259" key="5">
    <source>
        <dbReference type="Pfam" id="PF00775"/>
    </source>
</evidence>
<evidence type="ECO:0000313" key="6">
    <source>
        <dbReference type="EMBL" id="MTI27343.1"/>
    </source>
</evidence>
<keyword evidence="2 6" id="KW-0223">Dioxygenase</keyword>
<keyword evidence="3" id="KW-0560">Oxidoreductase</keyword>
<accession>A0ABW9RTL1</accession>
<feature type="signal peptide" evidence="4">
    <location>
        <begin position="1"/>
        <end position="15"/>
    </location>
</feature>
<dbReference type="RefSeq" id="WP_155174342.1">
    <property type="nucleotide sequence ID" value="NZ_BAAAFL010000027.1"/>
</dbReference>
<evidence type="ECO:0000256" key="1">
    <source>
        <dbReference type="ARBA" id="ARBA00007825"/>
    </source>
</evidence>
<dbReference type="InterPro" id="IPR050770">
    <property type="entry name" value="Intradiol_RC_Dioxygenase"/>
</dbReference>
<dbReference type="Gene3D" id="2.60.130.10">
    <property type="entry name" value="Aromatic compound dioxygenase"/>
    <property type="match status" value="1"/>
</dbReference>
<dbReference type="PANTHER" id="PTHR33711">
    <property type="entry name" value="DIOXYGENASE, PUTATIVE (AFU_ORTHOLOGUE AFUA_2G02910)-RELATED"/>
    <property type="match status" value="1"/>
</dbReference>
<dbReference type="InterPro" id="IPR015889">
    <property type="entry name" value="Intradiol_dOase_core"/>
</dbReference>
<gene>
    <name evidence="6" type="ORF">E1163_20475</name>
</gene>
<dbReference type="GO" id="GO:0051213">
    <property type="term" value="F:dioxygenase activity"/>
    <property type="evidence" value="ECO:0007669"/>
    <property type="project" value="UniProtKB-KW"/>
</dbReference>
<evidence type="ECO:0000313" key="7">
    <source>
        <dbReference type="Proteomes" id="UP000798808"/>
    </source>
</evidence>
<feature type="domain" description="Intradiol ring-cleavage dioxygenases" evidence="5">
    <location>
        <begin position="63"/>
        <end position="178"/>
    </location>
</feature>
<dbReference type="Proteomes" id="UP000798808">
    <property type="component" value="Unassembled WGS sequence"/>
</dbReference>
<dbReference type="InterPro" id="IPR000627">
    <property type="entry name" value="Intradiol_dOase_C"/>
</dbReference>
<reference evidence="6 7" key="1">
    <citation type="submission" date="2019-02" db="EMBL/GenBank/DDBJ databases">
        <authorList>
            <person name="Goldberg S.R."/>
            <person name="Haltli B.A."/>
            <person name="Correa H."/>
            <person name="Russell K.G."/>
        </authorList>
    </citation>
    <scope>NUCLEOTIDE SEQUENCE [LARGE SCALE GENOMIC DNA]</scope>
    <source>
        <strain evidence="6 7">JCM 16186</strain>
    </source>
</reference>
<dbReference type="Pfam" id="PF00775">
    <property type="entry name" value="Dioxygenase_C"/>
    <property type="match status" value="1"/>
</dbReference>
<name>A0ABW9RTL1_9BACT</name>
<protein>
    <submittedName>
        <fullName evidence="6">Intradiol ring-cleavage dioxygenase</fullName>
    </submittedName>
</protein>
<dbReference type="SUPFAM" id="SSF49482">
    <property type="entry name" value="Aromatic compound dioxygenase"/>
    <property type="match status" value="1"/>
</dbReference>